<protein>
    <submittedName>
        <fullName evidence="1">Uncharacterized protein</fullName>
    </submittedName>
</protein>
<dbReference type="RefSeq" id="WP_347690940.1">
    <property type="nucleotide sequence ID" value="NZ_JBDPZN010000015.1"/>
</dbReference>
<comment type="caution">
    <text evidence="1">The sequence shown here is derived from an EMBL/GenBank/DDBJ whole genome shotgun (WGS) entry which is preliminary data.</text>
</comment>
<reference evidence="1 2" key="1">
    <citation type="submission" date="2024-05" db="EMBL/GenBank/DDBJ databases">
        <title>Genome sequencing of Marine Estuary Bacteria, Shewanella vesiculosa and S. baltica, and Pseudomonas syringae.</title>
        <authorList>
            <person name="Gurung A."/>
            <person name="Maclea K.S."/>
        </authorList>
    </citation>
    <scope>NUCLEOTIDE SEQUENCE [LARGE SCALE GENOMIC DNA]</scope>
    <source>
        <strain evidence="1 2">1A</strain>
    </source>
</reference>
<sequence length="186" mass="21443">MDISRITSQHEGALEIVNSLERLVGGTKYLLLHSTPIINIILLKAMLAWERESEKGLELQFTKFAESILYDLYKVTYFKVSLKKDDEESIHWDCISQTFEEFKVSSLNEKRKNKKCDCFGDDPTKPTKCHCLKVEHIDKRSTLSNEAISLLLARHVFNRRVLNLLGLPLPTRQSVYSLSHSLTEQC</sequence>
<evidence type="ECO:0000313" key="2">
    <source>
        <dbReference type="Proteomes" id="UP001477278"/>
    </source>
</evidence>
<name>A0ABV0FX42_9GAMM</name>
<gene>
    <name evidence="1" type="ORF">ABHN84_19810</name>
</gene>
<evidence type="ECO:0000313" key="1">
    <source>
        <dbReference type="EMBL" id="MEO3684511.1"/>
    </source>
</evidence>
<keyword evidence="2" id="KW-1185">Reference proteome</keyword>
<accession>A0ABV0FX42</accession>
<organism evidence="1 2">
    <name type="scientific">Shewanella vesiculosa</name>
    <dbReference type="NCBI Taxonomy" id="518738"/>
    <lineage>
        <taxon>Bacteria</taxon>
        <taxon>Pseudomonadati</taxon>
        <taxon>Pseudomonadota</taxon>
        <taxon>Gammaproteobacteria</taxon>
        <taxon>Alteromonadales</taxon>
        <taxon>Shewanellaceae</taxon>
        <taxon>Shewanella</taxon>
    </lineage>
</organism>
<dbReference type="EMBL" id="JBDPZN010000015">
    <property type="protein sequence ID" value="MEO3684511.1"/>
    <property type="molecule type" value="Genomic_DNA"/>
</dbReference>
<dbReference type="Proteomes" id="UP001477278">
    <property type="component" value="Unassembled WGS sequence"/>
</dbReference>
<proteinExistence type="predicted"/>